<dbReference type="PANTHER" id="PTHR43884">
    <property type="entry name" value="ACYL-COA DEHYDROGENASE"/>
    <property type="match status" value="1"/>
</dbReference>
<evidence type="ECO:0000256" key="1">
    <source>
        <dbReference type="ARBA" id="ARBA00023002"/>
    </source>
</evidence>
<accession>A0A562I1G3</accession>
<dbReference type="AlphaFoldDB" id="A0A562I1G3"/>
<dbReference type="Gene3D" id="1.10.540.10">
    <property type="entry name" value="Acyl-CoA dehydrogenase/oxidase, N-terminal domain"/>
    <property type="match status" value="1"/>
</dbReference>
<name>A0A562I1G3_9GAMM</name>
<gene>
    <name evidence="4" type="ORF">LX59_02140</name>
</gene>
<dbReference type="OrthoDB" id="571684at2"/>
<evidence type="ECO:0000259" key="2">
    <source>
        <dbReference type="Pfam" id="PF02771"/>
    </source>
</evidence>
<dbReference type="EMBL" id="VLKG01000007">
    <property type="protein sequence ID" value="TWH64792.1"/>
    <property type="molecule type" value="Genomic_DNA"/>
</dbReference>
<dbReference type="RefSeq" id="WP_144571835.1">
    <property type="nucleotide sequence ID" value="NZ_VLKG01000007.1"/>
</dbReference>
<evidence type="ECO:0000313" key="4">
    <source>
        <dbReference type="EMBL" id="TWH64792.1"/>
    </source>
</evidence>
<evidence type="ECO:0000259" key="3">
    <source>
        <dbReference type="Pfam" id="PF08028"/>
    </source>
</evidence>
<keyword evidence="1" id="KW-0560">Oxidoreductase</keyword>
<protein>
    <submittedName>
        <fullName evidence="4">Alkylation response protein AidB-like acyl-CoA dehydrogenase</fullName>
    </submittedName>
</protein>
<proteinExistence type="predicted"/>
<dbReference type="InterPro" id="IPR013107">
    <property type="entry name" value="Acyl-CoA_DH_C"/>
</dbReference>
<sequence>MTILRSVAVDTPSVLDRAQQLAETLAQTAVERDRQGGHAALERQLIRDSGLLSLSIPKRFGGPGTSWTEILHTVAILAEADSALAHIYAFHHMQHASVQFWGTEEQQQRLLGESLRLNQFWGNTLNPLDHRAIVTEQADGSYLLSGDKAFCSGALGSDRLIISGWHEPTQSLLVANVPTSREGILIRDDWDGIGQRQTDSGTAHFHNLRIEADEVLTPPGYVHAPFATLRTCMVQLVMAILFASLGRAALNTSKQFLQQQAKPWFASGVPSAVDDPYIQQRFAKLWLQLKPAQLLIDEAIAQFEAAFAKGSALSAEERGAVAIAAAEAKVLAHQAGLEASSQMFDLMGARAAQAQFGFDRFWRNARTHTLHDPVDYKVRDIGRWLLSGVVPTPTAYS</sequence>
<feature type="domain" description="Acyl-CoA dehydrogenase/oxidase N-terminal" evidence="2">
    <location>
        <begin position="21"/>
        <end position="113"/>
    </location>
</feature>
<dbReference type="Pfam" id="PF02771">
    <property type="entry name" value="Acyl-CoA_dh_N"/>
    <property type="match status" value="1"/>
</dbReference>
<dbReference type="InterPro" id="IPR037069">
    <property type="entry name" value="AcylCoA_DH/ox_N_sf"/>
</dbReference>
<dbReference type="InterPro" id="IPR046373">
    <property type="entry name" value="Acyl-CoA_Oxase/DH_mid-dom_sf"/>
</dbReference>
<dbReference type="Gene3D" id="1.20.140.10">
    <property type="entry name" value="Butyryl-CoA Dehydrogenase, subunit A, domain 3"/>
    <property type="match status" value="1"/>
</dbReference>
<dbReference type="GO" id="GO:0050660">
    <property type="term" value="F:flavin adenine dinucleotide binding"/>
    <property type="evidence" value="ECO:0007669"/>
    <property type="project" value="InterPro"/>
</dbReference>
<evidence type="ECO:0000313" key="5">
    <source>
        <dbReference type="Proteomes" id="UP000319627"/>
    </source>
</evidence>
<dbReference type="SUPFAM" id="SSF56645">
    <property type="entry name" value="Acyl-CoA dehydrogenase NM domain-like"/>
    <property type="match status" value="1"/>
</dbReference>
<dbReference type="GO" id="GO:0006552">
    <property type="term" value="P:L-leucine catabolic process"/>
    <property type="evidence" value="ECO:0007669"/>
    <property type="project" value="TreeGrafter"/>
</dbReference>
<organism evidence="4 5">
    <name type="scientific">Azomonas agilis</name>
    <dbReference type="NCBI Taxonomy" id="116849"/>
    <lineage>
        <taxon>Bacteria</taxon>
        <taxon>Pseudomonadati</taxon>
        <taxon>Pseudomonadota</taxon>
        <taxon>Gammaproteobacteria</taxon>
        <taxon>Pseudomonadales</taxon>
        <taxon>Pseudomonadaceae</taxon>
        <taxon>Azomonas</taxon>
    </lineage>
</organism>
<dbReference type="InterPro" id="IPR009100">
    <property type="entry name" value="AcylCoA_DH/oxidase_NM_dom_sf"/>
</dbReference>
<dbReference type="InterPro" id="IPR013786">
    <property type="entry name" value="AcylCoA_DH/ox_N"/>
</dbReference>
<dbReference type="Proteomes" id="UP000319627">
    <property type="component" value="Unassembled WGS sequence"/>
</dbReference>
<keyword evidence="5" id="KW-1185">Reference proteome</keyword>
<feature type="domain" description="Acyl-CoA dehydrogenase C-terminal" evidence="3">
    <location>
        <begin position="247"/>
        <end position="372"/>
    </location>
</feature>
<reference evidence="4 5" key="1">
    <citation type="submission" date="2019-07" db="EMBL/GenBank/DDBJ databases">
        <title>Genomic Encyclopedia of Type Strains, Phase I: the one thousand microbial genomes (KMG-I) project.</title>
        <authorList>
            <person name="Kyrpides N."/>
        </authorList>
    </citation>
    <scope>NUCLEOTIDE SEQUENCE [LARGE SCALE GENOMIC DNA]</scope>
    <source>
        <strain evidence="4 5">DSM 375</strain>
    </source>
</reference>
<dbReference type="PANTHER" id="PTHR43884:SF12">
    <property type="entry name" value="ISOVALERYL-COA DEHYDROGENASE, MITOCHONDRIAL-RELATED"/>
    <property type="match status" value="1"/>
</dbReference>
<dbReference type="GO" id="GO:0008470">
    <property type="term" value="F:3-methylbutanoyl-CoA dehydrogenase activity"/>
    <property type="evidence" value="ECO:0007669"/>
    <property type="project" value="TreeGrafter"/>
</dbReference>
<dbReference type="InterPro" id="IPR036250">
    <property type="entry name" value="AcylCo_DH-like_C"/>
</dbReference>
<dbReference type="PIRSF" id="PIRSF016578">
    <property type="entry name" value="HsaA"/>
    <property type="match status" value="1"/>
</dbReference>
<dbReference type="Gene3D" id="2.40.110.10">
    <property type="entry name" value="Butyryl-CoA Dehydrogenase, subunit A, domain 2"/>
    <property type="match status" value="1"/>
</dbReference>
<dbReference type="SUPFAM" id="SSF47203">
    <property type="entry name" value="Acyl-CoA dehydrogenase C-terminal domain-like"/>
    <property type="match status" value="1"/>
</dbReference>
<dbReference type="Pfam" id="PF08028">
    <property type="entry name" value="Acyl-CoA_dh_2"/>
    <property type="match status" value="1"/>
</dbReference>
<comment type="caution">
    <text evidence="4">The sequence shown here is derived from an EMBL/GenBank/DDBJ whole genome shotgun (WGS) entry which is preliminary data.</text>
</comment>